<dbReference type="RefSeq" id="WP_145802282.1">
    <property type="nucleotide sequence ID" value="NZ_VIVK01000001.1"/>
</dbReference>
<keyword evidence="3" id="KW-1185">Reference proteome</keyword>
<gene>
    <name evidence="2" type="ORF">FB561_0333</name>
</gene>
<feature type="signal peptide" evidence="1">
    <location>
        <begin position="1"/>
        <end position="30"/>
    </location>
</feature>
<name>A0A561BK74_9ACTN</name>
<organism evidence="2 3">
    <name type="scientific">Kribbella amoyensis</name>
    <dbReference type="NCBI Taxonomy" id="996641"/>
    <lineage>
        <taxon>Bacteria</taxon>
        <taxon>Bacillati</taxon>
        <taxon>Actinomycetota</taxon>
        <taxon>Actinomycetes</taxon>
        <taxon>Propionibacteriales</taxon>
        <taxon>Kribbellaceae</taxon>
        <taxon>Kribbella</taxon>
    </lineage>
</organism>
<proteinExistence type="predicted"/>
<accession>A0A561BK74</accession>
<protein>
    <submittedName>
        <fullName evidence="2">Uncharacterized protein</fullName>
    </submittedName>
</protein>
<dbReference type="OrthoDB" id="4290103at2"/>
<keyword evidence="1" id="KW-0732">Signal</keyword>
<feature type="chain" id="PRO_5021874784" evidence="1">
    <location>
        <begin position="31"/>
        <end position="341"/>
    </location>
</feature>
<evidence type="ECO:0000313" key="2">
    <source>
        <dbReference type="EMBL" id="TWD79277.1"/>
    </source>
</evidence>
<comment type="caution">
    <text evidence="2">The sequence shown here is derived from an EMBL/GenBank/DDBJ whole genome shotgun (WGS) entry which is preliminary data.</text>
</comment>
<dbReference type="EMBL" id="VIVK01000001">
    <property type="protein sequence ID" value="TWD79277.1"/>
    <property type="molecule type" value="Genomic_DNA"/>
</dbReference>
<dbReference type="Proteomes" id="UP000318380">
    <property type="component" value="Unassembled WGS sequence"/>
</dbReference>
<reference evidence="2 3" key="1">
    <citation type="submission" date="2019-06" db="EMBL/GenBank/DDBJ databases">
        <title>Sequencing the genomes of 1000 actinobacteria strains.</title>
        <authorList>
            <person name="Klenk H.-P."/>
        </authorList>
    </citation>
    <scope>NUCLEOTIDE SEQUENCE [LARGE SCALE GENOMIC DNA]</scope>
    <source>
        <strain evidence="2 3">DSM 24683</strain>
    </source>
</reference>
<evidence type="ECO:0000313" key="3">
    <source>
        <dbReference type="Proteomes" id="UP000318380"/>
    </source>
</evidence>
<dbReference type="AlphaFoldDB" id="A0A561BK74"/>
<evidence type="ECO:0000256" key="1">
    <source>
        <dbReference type="SAM" id="SignalP"/>
    </source>
</evidence>
<sequence length="341" mass="36366">MIKRRLFGVATATLLVLPALAVLTSRTASAAPEFNYTVGKDGSGTIRSIPQTQRNLDLVGGEQVYLYSTGLSVTRKTTLSSGDNPGTTFILRCSGPGLSGSEQLGVYSAQNMITPAEWTTAGVVRWLLIAPESGRFSCELAVSSYARNDTIDRVGPIAMRVNAGSALNVSPVGDAQDTVKAAARWALPHQEPASNYVLWSGATRTNGYTYPVRRSTGNLAIVQDLNVTTCSPGDERKFPRCAGAPAYNGSTLDTWIEIQPQHLNGTSCAPLIKGAVRRTTIAPARHHKTVNDVLHVAKSQLGGCPRARTSLQVRHVSGAPTVIHSNWAGRIAPTHGIGYEY</sequence>